<comment type="subcellular location">
    <subcellularLocation>
        <location evidence="1">Nucleus</location>
    </subcellularLocation>
</comment>
<dbReference type="InterPro" id="IPR001965">
    <property type="entry name" value="Znf_PHD"/>
</dbReference>
<dbReference type="GO" id="GO:0140953">
    <property type="term" value="F:histone H3K27 monomethyltransferase activity"/>
    <property type="evidence" value="ECO:0007669"/>
    <property type="project" value="UniProtKB-EC"/>
</dbReference>
<keyword evidence="2 16" id="KW-0489">Methyltransferase</keyword>
<dbReference type="CDD" id="cd10539">
    <property type="entry name" value="SET_ATXR5_6-like"/>
    <property type="match status" value="1"/>
</dbReference>
<reference evidence="16" key="1">
    <citation type="submission" date="2015-07" db="EMBL/GenBank/DDBJ databases">
        <title>Transcriptome Assembly of Anthurium amnicola.</title>
        <authorList>
            <person name="Suzuki J."/>
        </authorList>
    </citation>
    <scope>NUCLEOTIDE SEQUENCE</scope>
</reference>
<dbReference type="GO" id="GO:0051726">
    <property type="term" value="P:regulation of cell cycle"/>
    <property type="evidence" value="ECO:0007669"/>
    <property type="project" value="UniProtKB-ARBA"/>
</dbReference>
<name>A0A1D1XFT5_9ARAE</name>
<dbReference type="EC" id="2.1.1.369" evidence="11"/>
<comment type="catalytic activity">
    <reaction evidence="10">
        <text>L-lysyl(27)-[histone H3] + S-adenosyl-L-methionine = N(6)-methyl-L-lysyl(27)-[histone H3] + S-adenosyl-L-homocysteine + H(+)</text>
        <dbReference type="Rhea" id="RHEA:60296"/>
        <dbReference type="Rhea" id="RHEA-COMP:15544"/>
        <dbReference type="Rhea" id="RHEA-COMP:15548"/>
        <dbReference type="ChEBI" id="CHEBI:15378"/>
        <dbReference type="ChEBI" id="CHEBI:29969"/>
        <dbReference type="ChEBI" id="CHEBI:57856"/>
        <dbReference type="ChEBI" id="CHEBI:59789"/>
        <dbReference type="ChEBI" id="CHEBI:61929"/>
        <dbReference type="EC" id="2.1.1.369"/>
    </reaction>
</comment>
<dbReference type="GO" id="GO:0008270">
    <property type="term" value="F:zinc ion binding"/>
    <property type="evidence" value="ECO:0007669"/>
    <property type="project" value="UniProtKB-KW"/>
</dbReference>
<dbReference type="FunFam" id="2.170.270.10:FF:000038">
    <property type="entry name" value="Histone-lysine N-methyltransferase ATXR5"/>
    <property type="match status" value="1"/>
</dbReference>
<feature type="domain" description="SET" evidence="15">
    <location>
        <begin position="240"/>
        <end position="362"/>
    </location>
</feature>
<evidence type="ECO:0000256" key="1">
    <source>
        <dbReference type="ARBA" id="ARBA00004123"/>
    </source>
</evidence>
<feature type="region of interest" description="Disordered" evidence="13">
    <location>
        <begin position="1"/>
        <end position="31"/>
    </location>
</feature>
<feature type="domain" description="PHD-type" evidence="14">
    <location>
        <begin position="57"/>
        <end position="107"/>
    </location>
</feature>
<keyword evidence="9" id="KW-0539">Nucleus</keyword>
<dbReference type="InterPro" id="IPR013083">
    <property type="entry name" value="Znf_RING/FYVE/PHD"/>
</dbReference>
<dbReference type="PANTHER" id="PTHR48442:SF1">
    <property type="entry name" value="SET DOMAIN-CONTAINING PROTEIN"/>
    <property type="match status" value="1"/>
</dbReference>
<evidence type="ECO:0000256" key="12">
    <source>
        <dbReference type="PROSITE-ProRule" id="PRU00146"/>
    </source>
</evidence>
<accession>A0A1D1XFT5</accession>
<evidence type="ECO:0000256" key="11">
    <source>
        <dbReference type="ARBA" id="ARBA00066815"/>
    </source>
</evidence>
<sequence>MPSPDPAPPPEHFAPNGSVRKRTKAPRPTASTKYRSLAEIMLTASRAVAVTGEYYSDLRCEECRSGEGDEEMLLCDRCDRGYHLYCLRPIVVRVPSGPWFCPSCAGERSFRRFPLLQTKILDFFRIQKCSSDAGHRKCVLLQDCKKRKKRSLVICKKRRRILPFNPSEDPAQRLVQMGSLATALTSLQMEFSNDLTYMYGMAPRLANRAVFEKGGMQVLSKEDKETLEICRAMYKRGECPPLVVVYDMLEGFTVEADGFIKDMTFITEYTGDVDFIKNRESDDCDSMMTLLLATNPSNSLVICPDKRGNIACFISGINNHTLEGRKKQNLKCVRYNVNGECRVLLVACRDISKGERLYYDYNGYEKEYPTQHFV</sequence>
<proteinExistence type="predicted"/>
<evidence type="ECO:0000256" key="5">
    <source>
        <dbReference type="ARBA" id="ARBA00022723"/>
    </source>
</evidence>
<dbReference type="SUPFAM" id="SSF57903">
    <property type="entry name" value="FYVE/PHD zinc finger"/>
    <property type="match status" value="1"/>
</dbReference>
<keyword evidence="6 12" id="KW-0863">Zinc-finger</keyword>
<dbReference type="Gene3D" id="3.30.40.10">
    <property type="entry name" value="Zinc/RING finger domain, C3HC4 (zinc finger)"/>
    <property type="match status" value="1"/>
</dbReference>
<dbReference type="InterPro" id="IPR011011">
    <property type="entry name" value="Znf_FYVE_PHD"/>
</dbReference>
<evidence type="ECO:0000256" key="7">
    <source>
        <dbReference type="ARBA" id="ARBA00022833"/>
    </source>
</evidence>
<keyword evidence="8" id="KW-0156">Chromatin regulator</keyword>
<keyword evidence="3 16" id="KW-0808">Transferase</keyword>
<dbReference type="InterPro" id="IPR046341">
    <property type="entry name" value="SET_dom_sf"/>
</dbReference>
<dbReference type="GO" id="GO:0005634">
    <property type="term" value="C:nucleus"/>
    <property type="evidence" value="ECO:0007669"/>
    <property type="project" value="UniProtKB-SubCell"/>
</dbReference>
<dbReference type="PROSITE" id="PS50016">
    <property type="entry name" value="ZF_PHD_2"/>
    <property type="match status" value="1"/>
</dbReference>
<keyword evidence="5" id="KW-0479">Metal-binding</keyword>
<dbReference type="SMART" id="SM00249">
    <property type="entry name" value="PHD"/>
    <property type="match status" value="1"/>
</dbReference>
<feature type="compositionally biased region" description="Pro residues" evidence="13">
    <location>
        <begin position="1"/>
        <end position="12"/>
    </location>
</feature>
<dbReference type="GO" id="GO:0032259">
    <property type="term" value="P:methylation"/>
    <property type="evidence" value="ECO:0007669"/>
    <property type="project" value="UniProtKB-KW"/>
</dbReference>
<evidence type="ECO:0000256" key="3">
    <source>
        <dbReference type="ARBA" id="ARBA00022679"/>
    </source>
</evidence>
<dbReference type="InterPro" id="IPR019786">
    <property type="entry name" value="Zinc_finger_PHD-type_CS"/>
</dbReference>
<dbReference type="GO" id="GO:0006275">
    <property type="term" value="P:regulation of DNA replication"/>
    <property type="evidence" value="ECO:0007669"/>
    <property type="project" value="UniProtKB-ARBA"/>
</dbReference>
<protein>
    <recommendedName>
        <fullName evidence="11">[histone H3]-lysine(27) N-methyltransferase</fullName>
        <ecNumber evidence="11">2.1.1.369</ecNumber>
    </recommendedName>
</protein>
<dbReference type="PROSITE" id="PS50280">
    <property type="entry name" value="SET"/>
    <property type="match status" value="1"/>
</dbReference>
<evidence type="ECO:0000256" key="13">
    <source>
        <dbReference type="SAM" id="MobiDB-lite"/>
    </source>
</evidence>
<evidence type="ECO:0000313" key="16">
    <source>
        <dbReference type="EMBL" id="JAT41236.1"/>
    </source>
</evidence>
<dbReference type="Pfam" id="PF00628">
    <property type="entry name" value="PHD"/>
    <property type="match status" value="1"/>
</dbReference>
<dbReference type="EMBL" id="GDJX01026700">
    <property type="protein sequence ID" value="JAT41236.1"/>
    <property type="molecule type" value="Transcribed_RNA"/>
</dbReference>
<keyword evidence="7" id="KW-0862">Zinc</keyword>
<evidence type="ECO:0000256" key="10">
    <source>
        <dbReference type="ARBA" id="ARBA00052048"/>
    </source>
</evidence>
<dbReference type="InterPro" id="IPR001214">
    <property type="entry name" value="SET_dom"/>
</dbReference>
<dbReference type="Gene3D" id="2.170.270.10">
    <property type="entry name" value="SET domain"/>
    <property type="match status" value="1"/>
</dbReference>
<dbReference type="InterPro" id="IPR053114">
    <property type="entry name" value="ATXR5/ATXR6"/>
</dbReference>
<evidence type="ECO:0000259" key="14">
    <source>
        <dbReference type="PROSITE" id="PS50016"/>
    </source>
</evidence>
<gene>
    <name evidence="16" type="primary">ATXR6_1</name>
    <name evidence="16" type="ORF">g.59113</name>
</gene>
<evidence type="ECO:0000256" key="6">
    <source>
        <dbReference type="ARBA" id="ARBA00022771"/>
    </source>
</evidence>
<dbReference type="InterPro" id="IPR019787">
    <property type="entry name" value="Znf_PHD-finger"/>
</dbReference>
<evidence type="ECO:0000256" key="2">
    <source>
        <dbReference type="ARBA" id="ARBA00022603"/>
    </source>
</evidence>
<evidence type="ECO:0000256" key="9">
    <source>
        <dbReference type="ARBA" id="ARBA00023242"/>
    </source>
</evidence>
<evidence type="ECO:0000259" key="15">
    <source>
        <dbReference type="PROSITE" id="PS50280"/>
    </source>
</evidence>
<dbReference type="Pfam" id="PF00856">
    <property type="entry name" value="SET"/>
    <property type="match status" value="1"/>
</dbReference>
<keyword evidence="4" id="KW-0949">S-adenosyl-L-methionine</keyword>
<evidence type="ECO:0000256" key="8">
    <source>
        <dbReference type="ARBA" id="ARBA00022853"/>
    </source>
</evidence>
<evidence type="ECO:0000256" key="4">
    <source>
        <dbReference type="ARBA" id="ARBA00022691"/>
    </source>
</evidence>
<dbReference type="SUPFAM" id="SSF82199">
    <property type="entry name" value="SET domain"/>
    <property type="match status" value="1"/>
</dbReference>
<organism evidence="16">
    <name type="scientific">Anthurium amnicola</name>
    <dbReference type="NCBI Taxonomy" id="1678845"/>
    <lineage>
        <taxon>Eukaryota</taxon>
        <taxon>Viridiplantae</taxon>
        <taxon>Streptophyta</taxon>
        <taxon>Embryophyta</taxon>
        <taxon>Tracheophyta</taxon>
        <taxon>Spermatophyta</taxon>
        <taxon>Magnoliopsida</taxon>
        <taxon>Liliopsida</taxon>
        <taxon>Araceae</taxon>
        <taxon>Pothoideae</taxon>
        <taxon>Potheae</taxon>
        <taxon>Anthurium</taxon>
    </lineage>
</organism>
<dbReference type="PANTHER" id="PTHR48442">
    <property type="entry name" value="SET DOMAIN-CONTAINING PROTEIN"/>
    <property type="match status" value="1"/>
</dbReference>
<dbReference type="PROSITE" id="PS01359">
    <property type="entry name" value="ZF_PHD_1"/>
    <property type="match status" value="1"/>
</dbReference>
<dbReference type="AlphaFoldDB" id="A0A1D1XFT5"/>